<evidence type="ECO:0000256" key="6">
    <source>
        <dbReference type="ARBA" id="ARBA00023310"/>
    </source>
</evidence>
<keyword evidence="4 7" id="KW-0406">Ion transport</keyword>
<keyword evidence="5 7" id="KW-0472">Membrane</keyword>
<comment type="similarity">
    <text evidence="7">Belongs to the ATPase delta chain family.</text>
</comment>
<dbReference type="AlphaFoldDB" id="A0A1F4TIJ7"/>
<dbReference type="InterPro" id="IPR000711">
    <property type="entry name" value="ATPase_OSCP/dsu"/>
</dbReference>
<dbReference type="GO" id="GO:0045259">
    <property type="term" value="C:proton-transporting ATP synthase complex"/>
    <property type="evidence" value="ECO:0007669"/>
    <property type="project" value="UniProtKB-KW"/>
</dbReference>
<evidence type="ECO:0000256" key="7">
    <source>
        <dbReference type="HAMAP-Rule" id="MF_01416"/>
    </source>
</evidence>
<comment type="caution">
    <text evidence="8">The sequence shown here is derived from an EMBL/GenBank/DDBJ whole genome shotgun (WGS) entry which is preliminary data.</text>
</comment>
<dbReference type="InterPro" id="IPR026015">
    <property type="entry name" value="ATP_synth_OSCP/delta_N_sf"/>
</dbReference>
<dbReference type="Gene3D" id="1.10.520.20">
    <property type="entry name" value="N-terminal domain of the delta subunit of the F1F0-ATP synthase"/>
    <property type="match status" value="1"/>
</dbReference>
<evidence type="ECO:0000256" key="2">
    <source>
        <dbReference type="ARBA" id="ARBA00022448"/>
    </source>
</evidence>
<keyword evidence="7" id="KW-0139">CF(1)</keyword>
<evidence type="ECO:0000256" key="5">
    <source>
        <dbReference type="ARBA" id="ARBA00023136"/>
    </source>
</evidence>
<dbReference type="Proteomes" id="UP000178951">
    <property type="component" value="Unassembled WGS sequence"/>
</dbReference>
<organism evidence="8 9">
    <name type="scientific">candidate division WOR-1 bacterium RIFOXYB2_FULL_48_7</name>
    <dbReference type="NCBI Taxonomy" id="1802583"/>
    <lineage>
        <taxon>Bacteria</taxon>
        <taxon>Bacillati</taxon>
        <taxon>Saganbacteria</taxon>
    </lineage>
</organism>
<dbReference type="HAMAP" id="MF_01416">
    <property type="entry name" value="ATP_synth_delta_bact"/>
    <property type="match status" value="1"/>
</dbReference>
<dbReference type="PANTHER" id="PTHR11910">
    <property type="entry name" value="ATP SYNTHASE DELTA CHAIN"/>
    <property type="match status" value="1"/>
</dbReference>
<evidence type="ECO:0000256" key="4">
    <source>
        <dbReference type="ARBA" id="ARBA00023065"/>
    </source>
</evidence>
<sequence length="171" mass="19349">MNKLDLTKLYDLAGDQVLALESALFSFNKLLAADYEMKFFFENQLIPAADKKRIFDEAFSDRPEIFRALVHLLIDNKLEKSVPELADSFSRLITEKSGVVFVQVRSAFALDKKDRELIGGLVGGQSQIREERDPRLLAGFTFLTSDGRYFDGTLVGQVKKMKEELSYAGKN</sequence>
<keyword evidence="3 7" id="KW-0375">Hydrogen ion transport</keyword>
<accession>A0A1F4TIJ7</accession>
<dbReference type="EMBL" id="MEUF01000076">
    <property type="protein sequence ID" value="OGC32561.1"/>
    <property type="molecule type" value="Genomic_DNA"/>
</dbReference>
<evidence type="ECO:0000256" key="1">
    <source>
        <dbReference type="ARBA" id="ARBA00004370"/>
    </source>
</evidence>
<comment type="function">
    <text evidence="7">F(1)F(0) ATP synthase produces ATP from ADP in the presence of a proton or sodium gradient. F-type ATPases consist of two structural domains, F(1) containing the extramembraneous catalytic core and F(0) containing the membrane proton channel, linked together by a central stalk and a peripheral stalk. During catalysis, ATP synthesis in the catalytic domain of F(1) is coupled via a rotary mechanism of the central stalk subunits to proton translocation.</text>
</comment>
<evidence type="ECO:0000313" key="8">
    <source>
        <dbReference type="EMBL" id="OGC32561.1"/>
    </source>
</evidence>
<dbReference type="GO" id="GO:0005886">
    <property type="term" value="C:plasma membrane"/>
    <property type="evidence" value="ECO:0007669"/>
    <property type="project" value="UniProtKB-SubCell"/>
</dbReference>
<name>A0A1F4TIJ7_UNCSA</name>
<keyword evidence="7" id="KW-1003">Cell membrane</keyword>
<dbReference type="STRING" id="1802583.A2311_04425"/>
<dbReference type="Pfam" id="PF00213">
    <property type="entry name" value="OSCP"/>
    <property type="match status" value="1"/>
</dbReference>
<keyword evidence="2 7" id="KW-0813">Transport</keyword>
<protein>
    <recommendedName>
        <fullName evidence="7">ATP synthase subunit delta</fullName>
    </recommendedName>
    <alternativeName>
        <fullName evidence="7">ATP synthase F(1) sector subunit delta</fullName>
    </alternativeName>
    <alternativeName>
        <fullName evidence="7">F-type ATPase subunit delta</fullName>
        <shortName evidence="7">F-ATPase subunit delta</shortName>
    </alternativeName>
</protein>
<gene>
    <name evidence="7" type="primary">atpH</name>
    <name evidence="8" type="ORF">A2311_04425</name>
</gene>
<dbReference type="SUPFAM" id="SSF47928">
    <property type="entry name" value="N-terminal domain of the delta subunit of the F1F0-ATP synthase"/>
    <property type="match status" value="1"/>
</dbReference>
<comment type="function">
    <text evidence="7">This protein is part of the stalk that links CF(0) to CF(1). It either transmits conformational changes from CF(0) to CF(1) or is implicated in proton conduction.</text>
</comment>
<evidence type="ECO:0000256" key="3">
    <source>
        <dbReference type="ARBA" id="ARBA00022781"/>
    </source>
</evidence>
<evidence type="ECO:0000313" key="9">
    <source>
        <dbReference type="Proteomes" id="UP000178951"/>
    </source>
</evidence>
<comment type="subcellular location">
    <subcellularLocation>
        <location evidence="7">Cell membrane</location>
        <topology evidence="7">Peripheral membrane protein</topology>
    </subcellularLocation>
    <subcellularLocation>
        <location evidence="1">Membrane</location>
    </subcellularLocation>
</comment>
<proteinExistence type="inferred from homology"/>
<keyword evidence="6 7" id="KW-0066">ATP synthesis</keyword>
<dbReference type="GO" id="GO:0046933">
    <property type="term" value="F:proton-transporting ATP synthase activity, rotational mechanism"/>
    <property type="evidence" value="ECO:0007669"/>
    <property type="project" value="UniProtKB-UniRule"/>
</dbReference>
<reference evidence="8 9" key="1">
    <citation type="journal article" date="2016" name="Nat. Commun.">
        <title>Thousands of microbial genomes shed light on interconnected biogeochemical processes in an aquifer system.</title>
        <authorList>
            <person name="Anantharaman K."/>
            <person name="Brown C.T."/>
            <person name="Hug L.A."/>
            <person name="Sharon I."/>
            <person name="Castelle C.J."/>
            <person name="Probst A.J."/>
            <person name="Thomas B.C."/>
            <person name="Singh A."/>
            <person name="Wilkins M.J."/>
            <person name="Karaoz U."/>
            <person name="Brodie E.L."/>
            <person name="Williams K.H."/>
            <person name="Hubbard S.S."/>
            <person name="Banfield J.F."/>
        </authorList>
    </citation>
    <scope>NUCLEOTIDE SEQUENCE [LARGE SCALE GENOMIC DNA]</scope>
</reference>